<dbReference type="Proteomes" id="UP000276776">
    <property type="component" value="Unassembled WGS sequence"/>
</dbReference>
<dbReference type="AlphaFoldDB" id="A0A158RB29"/>
<accession>A0A158RB29</accession>
<dbReference type="EMBL" id="UYYF01000259">
    <property type="protein sequence ID" value="VDM97357.1"/>
    <property type="molecule type" value="Genomic_DNA"/>
</dbReference>
<protein>
    <submittedName>
        <fullName evidence="4">DUF148 domain-containing protein</fullName>
    </submittedName>
</protein>
<keyword evidence="3" id="KW-1185">Reference proteome</keyword>
<keyword evidence="1" id="KW-1133">Transmembrane helix</keyword>
<dbReference type="OMA" id="FVNRYQI"/>
<evidence type="ECO:0000313" key="4">
    <source>
        <dbReference type="WBParaSite" id="TCLT_0000175301-mRNA-1"/>
    </source>
</evidence>
<dbReference type="OrthoDB" id="5824315at2759"/>
<reference evidence="4" key="1">
    <citation type="submission" date="2016-04" db="UniProtKB">
        <authorList>
            <consortium name="WormBaseParasite"/>
        </authorList>
    </citation>
    <scope>IDENTIFICATION</scope>
</reference>
<evidence type="ECO:0000313" key="2">
    <source>
        <dbReference type="EMBL" id="VDM97357.1"/>
    </source>
</evidence>
<keyword evidence="1" id="KW-0472">Membrane</keyword>
<keyword evidence="1" id="KW-0812">Transmembrane</keyword>
<dbReference type="WBParaSite" id="TCLT_0000175301-mRNA-1">
    <property type="protein sequence ID" value="TCLT_0000175301-mRNA-1"/>
    <property type="gene ID" value="TCLT_0000175301"/>
</dbReference>
<proteinExistence type="predicted"/>
<evidence type="ECO:0000313" key="3">
    <source>
        <dbReference type="Proteomes" id="UP000276776"/>
    </source>
</evidence>
<feature type="transmembrane region" description="Helical" evidence="1">
    <location>
        <begin position="30"/>
        <end position="47"/>
    </location>
</feature>
<name>A0A158RB29_THECL</name>
<gene>
    <name evidence="2" type="ORF">TCLT_LOCUS1754</name>
</gene>
<sequence>MEINTVQSFTQNVALYTIKAVLKIAFPPTQMLYVLVLAFTILLTLCGQSDGQKRRILNLLSEWAEKASESGKLAFRSIVDSEMEDINTIYAKLKDWASSEGPDFLKAYKELLVKTEKEAYERRENLGKDVDLLPPLVMDAFQVIDVFRQDPTRSEVEEKKMIIDLKKNIDPLYHSRYQILLDKAENLQNEYGINVFRSPFAPRRKRYLKDDEL</sequence>
<reference evidence="2 3" key="2">
    <citation type="submission" date="2018-11" db="EMBL/GenBank/DDBJ databases">
        <authorList>
            <consortium name="Pathogen Informatics"/>
        </authorList>
    </citation>
    <scope>NUCLEOTIDE SEQUENCE [LARGE SCALE GENOMIC DNA]</scope>
</reference>
<evidence type="ECO:0000256" key="1">
    <source>
        <dbReference type="SAM" id="Phobius"/>
    </source>
</evidence>
<organism evidence="4">
    <name type="scientific">Thelazia callipaeda</name>
    <name type="common">Oriental eyeworm</name>
    <name type="synonym">Parasitic nematode</name>
    <dbReference type="NCBI Taxonomy" id="103827"/>
    <lineage>
        <taxon>Eukaryota</taxon>
        <taxon>Metazoa</taxon>
        <taxon>Ecdysozoa</taxon>
        <taxon>Nematoda</taxon>
        <taxon>Chromadorea</taxon>
        <taxon>Rhabditida</taxon>
        <taxon>Spirurina</taxon>
        <taxon>Spiruromorpha</taxon>
        <taxon>Thelazioidea</taxon>
        <taxon>Thelaziidae</taxon>
        <taxon>Thelazia</taxon>
    </lineage>
</organism>